<dbReference type="InterPro" id="IPR000719">
    <property type="entry name" value="Prot_kinase_dom"/>
</dbReference>
<dbReference type="GO" id="GO:0004674">
    <property type="term" value="F:protein serine/threonine kinase activity"/>
    <property type="evidence" value="ECO:0007669"/>
    <property type="project" value="UniProtKB-KW"/>
</dbReference>
<evidence type="ECO:0000313" key="11">
    <source>
        <dbReference type="EMBL" id="BAU61589.1"/>
    </source>
</evidence>
<keyword evidence="2" id="KW-0600">Photoreceptor protein</keyword>
<feature type="region of interest" description="Disordered" evidence="9">
    <location>
        <begin position="678"/>
        <end position="799"/>
    </location>
</feature>
<keyword evidence="5 8" id="KW-0547">Nucleotide-binding</keyword>
<feature type="compositionally biased region" description="Basic and acidic residues" evidence="9">
    <location>
        <begin position="11"/>
        <end position="20"/>
    </location>
</feature>
<evidence type="ECO:0000256" key="6">
    <source>
        <dbReference type="ARBA" id="ARBA00022777"/>
    </source>
</evidence>
<keyword evidence="1" id="KW-0723">Serine/threonine-protein kinase</keyword>
<feature type="region of interest" description="Disordered" evidence="9">
    <location>
        <begin position="1"/>
        <end position="45"/>
    </location>
</feature>
<feature type="compositionally biased region" description="Basic and acidic residues" evidence="9">
    <location>
        <begin position="919"/>
        <end position="928"/>
    </location>
</feature>
<dbReference type="GO" id="GO:0009881">
    <property type="term" value="F:photoreceptor activity"/>
    <property type="evidence" value="ECO:0007669"/>
    <property type="project" value="UniProtKB-KW"/>
</dbReference>
<keyword evidence="3" id="KW-0716">Sensory transduction</keyword>
<dbReference type="CDD" id="cd14003">
    <property type="entry name" value="STKc_AMPK-like"/>
    <property type="match status" value="1"/>
</dbReference>
<dbReference type="InterPro" id="IPR017441">
    <property type="entry name" value="Protein_kinase_ATP_BS"/>
</dbReference>
<dbReference type="Pfam" id="PF00069">
    <property type="entry name" value="Pkinase"/>
    <property type="match status" value="1"/>
</dbReference>
<dbReference type="InterPro" id="IPR008271">
    <property type="entry name" value="Ser/Thr_kinase_AS"/>
</dbReference>
<dbReference type="InterPro" id="IPR035965">
    <property type="entry name" value="PAS-like_dom_sf"/>
</dbReference>
<keyword evidence="2" id="KW-0157">Chromophore</keyword>
<dbReference type="Gene3D" id="3.30.450.20">
    <property type="entry name" value="PAS domain"/>
    <property type="match status" value="2"/>
</dbReference>
<keyword evidence="7 8" id="KW-0067">ATP-binding</keyword>
<evidence type="ECO:0000256" key="5">
    <source>
        <dbReference type="ARBA" id="ARBA00022741"/>
    </source>
</evidence>
<dbReference type="FunFam" id="1.10.510.10:FF:000571">
    <property type="entry name" value="Maternal embryonic leucine zipper kinase"/>
    <property type="match status" value="1"/>
</dbReference>
<sequence length="1001" mass="103978">MSKQKRSSRSQSKDGVKEPAEDFDDDKQPWRSAFRPTCAQPSKDNSFVLEDEATASMVEGLLSSLTVSDPNEEGHPLCYASPGYLAMMGLAEHEYLGRSCPALEADKGDPAVQEQLRQSMAARRFFSAEFTSRRKDGRAFQNLLAVMPVLGGDGSTLLNWVTVHCDLDDRKRRGEAVDDSFVSRWGEQVQGCLAACALVDVSEPTASQSATGQGAGKGRGAARSPTAPPSASVCAVSPGFTALTGYSQSDVYGWNLLCLCGQDSCEQEMRKLLTSQWAHSPVAAKFLCYKRDGTPFWAMVLSFPLNASTVGATAAPDPAGRGAAELALGRVSPGNGRQAVHQQYGLGNRGRGLGGLLGSGGLLGGLAPSAGSSSGGRASAAATGSGDAGGLESRYCLCCVVDITATRLKKVVGGKYVLGKVIGAGAFGLVRIGRNIATDELVAVKGVDATRFRSITEIDQIQEEMSVLSSLKHPHIIRLYDVHFQNNTFFLVMEFAGGGSLVHFARSQDPVHQRVDEATAARLFTQIVSALEYCHRRRVIHRDLKPENILMDGEGNLKIADFGLAAVTAPFNGGLTLQCGTPEFTAPEITVGREYDGPSVDIWSMGVILYEMLAGTLPFKGANQAALFKAIQKGTYDPLPPFISDECKDLVRRMLTVDPSSRIDMEDILRHPWVAQGAGSSATAGVPPADLLPVLGEPTPSARASSSGQPDRQTGPGSGGPSSGSRPGSNRHASSARREASGIAAWKPPGERDADDAFDEEDHSPGGHGRTGGHGAEPASRLQPAGPGPGSAVEVGSSAAEVLHESVKLIIPSDREDPVIAAILRNHVAATAEQHTSSPALVGNGNTGGPGSGAAAPRRDTTCPPASRAGVSGRSAGMSPAPIGSALSGHAQQGATKARGAALLPSLAGSGNPSVNNPADRRLQDGSRFRSPARGGQLSASPAANRGVFGGRGAAAGAAAPSASPSAGGYPNIQTDVAGRQLPPIQGTRNPGKVSSWMPGS</sequence>
<dbReference type="GO" id="GO:0005737">
    <property type="term" value="C:cytoplasm"/>
    <property type="evidence" value="ECO:0007669"/>
    <property type="project" value="TreeGrafter"/>
</dbReference>
<feature type="compositionally biased region" description="Low complexity" evidence="9">
    <location>
        <begin position="955"/>
        <end position="969"/>
    </location>
</feature>
<dbReference type="PANTHER" id="PTHR24346">
    <property type="entry name" value="MAP/MICROTUBULE AFFINITY-REGULATING KINASE"/>
    <property type="match status" value="1"/>
</dbReference>
<dbReference type="PROSITE" id="PS50011">
    <property type="entry name" value="PROTEIN_KINASE_DOM"/>
    <property type="match status" value="1"/>
</dbReference>
<feature type="compositionally biased region" description="Acidic residues" evidence="9">
    <location>
        <begin position="753"/>
        <end position="762"/>
    </location>
</feature>
<name>A0A140JWW2_GONPE</name>
<dbReference type="SUPFAM" id="SSF56112">
    <property type="entry name" value="Protein kinase-like (PK-like)"/>
    <property type="match status" value="1"/>
</dbReference>
<dbReference type="AlphaFoldDB" id="A0A140JWW2"/>
<dbReference type="CDD" id="cd00130">
    <property type="entry name" value="PAS"/>
    <property type="match status" value="1"/>
</dbReference>
<dbReference type="SMART" id="SM00220">
    <property type="entry name" value="S_TKc"/>
    <property type="match status" value="1"/>
</dbReference>
<reference evidence="11" key="1">
    <citation type="journal article" date="2016" name="G3 (Bethesda)">
        <title>Sequence of the Gonium pectorale Mating Locus Reveals a Complex and Dynamic History of Changes in Volvocine Algal Mating Haplotypes.</title>
        <authorList>
            <person name="Hamaji T."/>
            <person name="Mogi Y."/>
            <person name="Ferris P.J."/>
            <person name="Mori T."/>
            <person name="Miyagishima S."/>
            <person name="Kabeya Y."/>
            <person name="Nishimura Y."/>
            <person name="Toyoda A."/>
            <person name="Noguchi H."/>
            <person name="Fujiyama A."/>
            <person name="Olson B.J."/>
            <person name="Marriage T.N."/>
            <person name="Nishii I."/>
            <person name="Umen J.G."/>
            <person name="Nozaki H."/>
        </authorList>
    </citation>
    <scope>NUCLEOTIDE SEQUENCE</scope>
    <source>
        <strain evidence="11">K3-F3-4</strain>
        <strain evidence="12">K4-F3-4</strain>
    </source>
</reference>
<dbReference type="GO" id="GO:0005524">
    <property type="term" value="F:ATP binding"/>
    <property type="evidence" value="ECO:0007669"/>
    <property type="project" value="UniProtKB-UniRule"/>
</dbReference>
<protein>
    <submittedName>
        <fullName evidence="11">AMP-activated protein kinase</fullName>
    </submittedName>
</protein>
<feature type="binding site" evidence="8">
    <location>
        <position position="445"/>
    </location>
    <ligand>
        <name>ATP</name>
        <dbReference type="ChEBI" id="CHEBI:30616"/>
    </ligand>
</feature>
<dbReference type="InterPro" id="IPR000014">
    <property type="entry name" value="PAS"/>
</dbReference>
<evidence type="ECO:0000256" key="8">
    <source>
        <dbReference type="PROSITE-ProRule" id="PRU10141"/>
    </source>
</evidence>
<evidence type="ECO:0000256" key="2">
    <source>
        <dbReference type="ARBA" id="ARBA00022543"/>
    </source>
</evidence>
<evidence type="ECO:0000256" key="7">
    <source>
        <dbReference type="ARBA" id="ARBA00022840"/>
    </source>
</evidence>
<keyword evidence="4" id="KW-0808">Transferase</keyword>
<dbReference type="InterPro" id="IPR011009">
    <property type="entry name" value="Kinase-like_dom_sf"/>
</dbReference>
<evidence type="ECO:0000256" key="3">
    <source>
        <dbReference type="ARBA" id="ARBA00022606"/>
    </source>
</evidence>
<gene>
    <name evidence="11" type="primary">AMPKR1</name>
</gene>
<dbReference type="PANTHER" id="PTHR24346:SF82">
    <property type="entry name" value="KP78A-RELATED"/>
    <property type="match status" value="1"/>
</dbReference>
<dbReference type="EMBL" id="LC062718">
    <property type="protein sequence ID" value="BAU61589.1"/>
    <property type="molecule type" value="Genomic_DNA"/>
</dbReference>
<proteinExistence type="predicted"/>
<evidence type="ECO:0000256" key="9">
    <source>
        <dbReference type="SAM" id="MobiDB-lite"/>
    </source>
</evidence>
<dbReference type="Gene3D" id="1.10.510.10">
    <property type="entry name" value="Transferase(Phosphotransferase) domain 1"/>
    <property type="match status" value="1"/>
</dbReference>
<dbReference type="GO" id="GO:0035556">
    <property type="term" value="P:intracellular signal transduction"/>
    <property type="evidence" value="ECO:0007669"/>
    <property type="project" value="TreeGrafter"/>
</dbReference>
<evidence type="ECO:0000256" key="1">
    <source>
        <dbReference type="ARBA" id="ARBA00022527"/>
    </source>
</evidence>
<feature type="compositionally biased region" description="Polar residues" evidence="9">
    <location>
        <begin position="702"/>
        <end position="712"/>
    </location>
</feature>
<dbReference type="EMBL" id="LC062719">
    <property type="protein sequence ID" value="BAU61612.1"/>
    <property type="molecule type" value="Genomic_DNA"/>
</dbReference>
<dbReference type="Pfam" id="PF13426">
    <property type="entry name" value="PAS_9"/>
    <property type="match status" value="2"/>
</dbReference>
<feature type="region of interest" description="Disordered" evidence="9">
    <location>
        <begin position="207"/>
        <end position="228"/>
    </location>
</feature>
<feature type="compositionally biased region" description="Gly residues" evidence="9">
    <location>
        <begin position="766"/>
        <end position="775"/>
    </location>
</feature>
<keyword evidence="6 11" id="KW-0418">Kinase</keyword>
<accession>A0A140JWW2</accession>
<evidence type="ECO:0000259" key="10">
    <source>
        <dbReference type="PROSITE" id="PS50011"/>
    </source>
</evidence>
<feature type="region of interest" description="Disordered" evidence="9">
    <location>
        <begin position="831"/>
        <end position="1001"/>
    </location>
</feature>
<evidence type="ECO:0000313" key="12">
    <source>
        <dbReference type="EMBL" id="BAU61612.1"/>
    </source>
</evidence>
<dbReference type="PROSITE" id="PS00107">
    <property type="entry name" value="PROTEIN_KINASE_ATP"/>
    <property type="match status" value="1"/>
</dbReference>
<dbReference type="SUPFAM" id="SSF55785">
    <property type="entry name" value="PYP-like sensor domain (PAS domain)"/>
    <property type="match status" value="2"/>
</dbReference>
<evidence type="ECO:0000256" key="4">
    <source>
        <dbReference type="ARBA" id="ARBA00022679"/>
    </source>
</evidence>
<dbReference type="PROSITE" id="PS00108">
    <property type="entry name" value="PROTEIN_KINASE_ST"/>
    <property type="match status" value="1"/>
</dbReference>
<organism evidence="11">
    <name type="scientific">Gonium pectorale</name>
    <name type="common">Green alga</name>
    <dbReference type="NCBI Taxonomy" id="33097"/>
    <lineage>
        <taxon>Eukaryota</taxon>
        <taxon>Viridiplantae</taxon>
        <taxon>Chlorophyta</taxon>
        <taxon>core chlorophytes</taxon>
        <taxon>Chlorophyceae</taxon>
        <taxon>CS clade</taxon>
        <taxon>Chlamydomonadales</taxon>
        <taxon>Volvocaceae</taxon>
        <taxon>Gonium</taxon>
    </lineage>
</organism>
<keyword evidence="2" id="KW-0675">Receptor</keyword>
<feature type="domain" description="Protein kinase" evidence="10">
    <location>
        <begin position="416"/>
        <end position="674"/>
    </location>
</feature>